<evidence type="ECO:0000313" key="19">
    <source>
        <dbReference type="Proteomes" id="UP000484255"/>
    </source>
</evidence>
<dbReference type="InterPro" id="IPR020103">
    <property type="entry name" value="PsdUridine_synth_cat_dom_sf"/>
</dbReference>
<dbReference type="GO" id="GO:0003723">
    <property type="term" value="F:RNA binding"/>
    <property type="evidence" value="ECO:0007669"/>
    <property type="project" value="InterPro"/>
</dbReference>
<evidence type="ECO:0000256" key="7">
    <source>
        <dbReference type="ARBA" id="ARBA00037305"/>
    </source>
</evidence>
<dbReference type="EC" id="5.4.99.28" evidence="8"/>
<dbReference type="GO" id="GO:0000455">
    <property type="term" value="P:enzyme-directed rRNA pseudouridine synthesis"/>
    <property type="evidence" value="ECO:0007669"/>
    <property type="project" value="TreeGrafter"/>
</dbReference>
<evidence type="ECO:0000256" key="13">
    <source>
        <dbReference type="ARBA" id="ARBA00042844"/>
    </source>
</evidence>
<feature type="region of interest" description="Disordered" evidence="16">
    <location>
        <begin position="43"/>
        <end position="80"/>
    </location>
</feature>
<comment type="catalytic activity">
    <reaction evidence="6">
        <text>uridine(746) in 23S rRNA = pseudouridine(746) in 23S rRNA</text>
        <dbReference type="Rhea" id="RHEA:42548"/>
        <dbReference type="Rhea" id="RHEA-COMP:10109"/>
        <dbReference type="Rhea" id="RHEA-COMP:10110"/>
        <dbReference type="ChEBI" id="CHEBI:65314"/>
        <dbReference type="ChEBI" id="CHEBI:65315"/>
        <dbReference type="EC" id="5.4.99.29"/>
    </reaction>
</comment>
<name>A0A7C9TJ27_9BURK</name>
<dbReference type="CDD" id="cd02869">
    <property type="entry name" value="PseudoU_synth_RluA_like"/>
    <property type="match status" value="1"/>
</dbReference>
<evidence type="ECO:0000256" key="4">
    <source>
        <dbReference type="ARBA" id="ARBA00023235"/>
    </source>
</evidence>
<dbReference type="EMBL" id="JAAGOH010000011">
    <property type="protein sequence ID" value="NDY91680.1"/>
    <property type="molecule type" value="Genomic_DNA"/>
</dbReference>
<evidence type="ECO:0000256" key="6">
    <source>
        <dbReference type="ARBA" id="ARBA00036916"/>
    </source>
</evidence>
<evidence type="ECO:0000256" key="1">
    <source>
        <dbReference type="ARBA" id="ARBA00010876"/>
    </source>
</evidence>
<evidence type="ECO:0000256" key="11">
    <source>
        <dbReference type="ARBA" id="ARBA00041266"/>
    </source>
</evidence>
<accession>A0A7C9TJ27</accession>
<protein>
    <recommendedName>
        <fullName evidence="10">Dual-specificity RNA pseudouridine synthase RluA</fullName>
        <ecNumber evidence="8">5.4.99.28</ecNumber>
        <ecNumber evidence="9">5.4.99.29</ecNumber>
    </recommendedName>
    <alternativeName>
        <fullName evidence="11">23S rRNA pseudouridine(746) synthase</fullName>
    </alternativeName>
    <alternativeName>
        <fullName evidence="14">Ribosomal large subunit pseudouridine synthase A</fullName>
    </alternativeName>
    <alternativeName>
        <fullName evidence="13">rRNA pseudouridylate synthase A</fullName>
    </alternativeName>
    <alternativeName>
        <fullName evidence="15">rRNA-uridine isomerase A</fullName>
    </alternativeName>
    <alternativeName>
        <fullName evidence="12">tRNA pseudouridine(32) synthase</fullName>
    </alternativeName>
</protein>
<dbReference type="EC" id="5.4.99.29" evidence="9"/>
<keyword evidence="3" id="KW-0819">tRNA processing</keyword>
<dbReference type="Gene3D" id="3.30.2350.10">
    <property type="entry name" value="Pseudouridine synthase"/>
    <property type="match status" value="1"/>
</dbReference>
<dbReference type="Proteomes" id="UP000484255">
    <property type="component" value="Unassembled WGS sequence"/>
</dbReference>
<dbReference type="GO" id="GO:0160151">
    <property type="term" value="F:tRNA pseudouridine(32) synthase activity"/>
    <property type="evidence" value="ECO:0007669"/>
    <property type="project" value="UniProtKB-EC"/>
</dbReference>
<dbReference type="InterPro" id="IPR006145">
    <property type="entry name" value="PsdUridine_synth_RsuA/RluA"/>
</dbReference>
<dbReference type="InterPro" id="IPR050188">
    <property type="entry name" value="RluA_PseudoU_synthase"/>
</dbReference>
<comment type="similarity">
    <text evidence="1">Belongs to the pseudouridine synthase RluA family.</text>
</comment>
<evidence type="ECO:0000256" key="5">
    <source>
        <dbReference type="ARBA" id="ARBA00036184"/>
    </source>
</evidence>
<keyword evidence="19" id="KW-1185">Reference proteome</keyword>
<reference evidence="18 19" key="1">
    <citation type="submission" date="2020-02" db="EMBL/GenBank/DDBJ databases">
        <title>Ideonella bacterium strain TBM-1.</title>
        <authorList>
            <person name="Chen W.-M."/>
        </authorList>
    </citation>
    <scope>NUCLEOTIDE SEQUENCE [LARGE SCALE GENOMIC DNA]</scope>
    <source>
        <strain evidence="18 19">TBM-1</strain>
    </source>
</reference>
<evidence type="ECO:0000256" key="14">
    <source>
        <dbReference type="ARBA" id="ARBA00042883"/>
    </source>
</evidence>
<dbReference type="PANTHER" id="PTHR21600">
    <property type="entry name" value="MITOCHONDRIAL RNA PSEUDOURIDINE SYNTHASE"/>
    <property type="match status" value="1"/>
</dbReference>
<evidence type="ECO:0000256" key="8">
    <source>
        <dbReference type="ARBA" id="ARBA00038944"/>
    </source>
</evidence>
<feature type="compositionally biased region" description="Pro residues" evidence="16">
    <location>
        <begin position="59"/>
        <end position="80"/>
    </location>
</feature>
<evidence type="ECO:0000256" key="2">
    <source>
        <dbReference type="ARBA" id="ARBA00022552"/>
    </source>
</evidence>
<evidence type="ECO:0000256" key="9">
    <source>
        <dbReference type="ARBA" id="ARBA00038945"/>
    </source>
</evidence>
<proteinExistence type="inferred from homology"/>
<evidence type="ECO:0000256" key="3">
    <source>
        <dbReference type="ARBA" id="ARBA00022694"/>
    </source>
</evidence>
<comment type="catalytic activity">
    <reaction evidence="5">
        <text>uridine(32) in tRNA = pseudouridine(32) in tRNA</text>
        <dbReference type="Rhea" id="RHEA:42544"/>
        <dbReference type="Rhea" id="RHEA-COMP:10107"/>
        <dbReference type="Rhea" id="RHEA-COMP:10108"/>
        <dbReference type="ChEBI" id="CHEBI:65314"/>
        <dbReference type="ChEBI" id="CHEBI:65315"/>
        <dbReference type="EC" id="5.4.99.28"/>
    </reaction>
</comment>
<comment type="function">
    <text evidence="7">Dual specificity enzyme that catalyzes the synthesis of pseudouridine from uracil-746 in 23S ribosomal RNA and from uracil-32 in the anticodon stem and loop of transfer RNAs.</text>
</comment>
<evidence type="ECO:0000256" key="12">
    <source>
        <dbReference type="ARBA" id="ARBA00042372"/>
    </source>
</evidence>
<evidence type="ECO:0000256" key="10">
    <source>
        <dbReference type="ARBA" id="ARBA00039988"/>
    </source>
</evidence>
<dbReference type="PROSITE" id="PS01129">
    <property type="entry name" value="PSI_RLU"/>
    <property type="match status" value="1"/>
</dbReference>
<keyword evidence="2" id="KW-0698">rRNA processing</keyword>
<evidence type="ECO:0000259" key="17">
    <source>
        <dbReference type="Pfam" id="PF00849"/>
    </source>
</evidence>
<dbReference type="GO" id="GO:0160142">
    <property type="term" value="F:23S rRNA pseudouridine(746) synthase activity"/>
    <property type="evidence" value="ECO:0007669"/>
    <property type="project" value="UniProtKB-EC"/>
</dbReference>
<dbReference type="GO" id="GO:0008033">
    <property type="term" value="P:tRNA processing"/>
    <property type="evidence" value="ECO:0007669"/>
    <property type="project" value="UniProtKB-KW"/>
</dbReference>
<keyword evidence="4" id="KW-0413">Isomerase</keyword>
<sequence>MDPAQGKQGVQHGAHVTWWGIANSRWPSVAPGLVGTLRAVNAPPASTPPLPDGSQALPPGLPARDPPPPPRPVAVPPGPPARVFEDADLIVIDKPAGLLSVPGKGEAGADHAWGRVLQDNPEALVVHRLDMGTSGLLVLARHVQAQRALSRAFELRQVDKRYQALVWGTPPADQGEVDLPLACDWPRRPRQQVDRERGKPAQTRWSRLAPAGPHGARLLLEPLTGRSHQLRVHLQALGHPILGDELYAPPAAVAAAPRLCLHAWRLDLQHPFTGQFLQLEAPLPF</sequence>
<comment type="caution">
    <text evidence="18">The sequence shown here is derived from an EMBL/GenBank/DDBJ whole genome shotgun (WGS) entry which is preliminary data.</text>
</comment>
<feature type="domain" description="Pseudouridine synthase RsuA/RluA-like" evidence="17">
    <location>
        <begin position="88"/>
        <end position="236"/>
    </location>
</feature>
<dbReference type="Pfam" id="PF00849">
    <property type="entry name" value="PseudoU_synth_2"/>
    <property type="match status" value="1"/>
</dbReference>
<evidence type="ECO:0000256" key="16">
    <source>
        <dbReference type="SAM" id="MobiDB-lite"/>
    </source>
</evidence>
<dbReference type="PANTHER" id="PTHR21600:SF91">
    <property type="entry name" value="DUAL-SPECIFICITY RNA PSEUDOURIDINE SYNTHASE RLUA"/>
    <property type="match status" value="1"/>
</dbReference>
<dbReference type="AlphaFoldDB" id="A0A7C9TJ27"/>
<evidence type="ECO:0000313" key="18">
    <source>
        <dbReference type="EMBL" id="NDY91680.1"/>
    </source>
</evidence>
<gene>
    <name evidence="18" type="ORF">G3A44_10830</name>
</gene>
<dbReference type="SUPFAM" id="SSF55120">
    <property type="entry name" value="Pseudouridine synthase"/>
    <property type="match status" value="1"/>
</dbReference>
<evidence type="ECO:0000256" key="15">
    <source>
        <dbReference type="ARBA" id="ARBA00043143"/>
    </source>
</evidence>
<organism evidence="18 19">
    <name type="scientific">Ideonella livida</name>
    <dbReference type="NCBI Taxonomy" id="2707176"/>
    <lineage>
        <taxon>Bacteria</taxon>
        <taxon>Pseudomonadati</taxon>
        <taxon>Pseudomonadota</taxon>
        <taxon>Betaproteobacteria</taxon>
        <taxon>Burkholderiales</taxon>
        <taxon>Sphaerotilaceae</taxon>
        <taxon>Ideonella</taxon>
    </lineage>
</organism>
<dbReference type="InterPro" id="IPR006224">
    <property type="entry name" value="PsdUridine_synth_RluA-like_CS"/>
</dbReference>